<organism evidence="1 2">
    <name type="scientific">Helianthus annuus</name>
    <name type="common">Common sunflower</name>
    <dbReference type="NCBI Taxonomy" id="4232"/>
    <lineage>
        <taxon>Eukaryota</taxon>
        <taxon>Viridiplantae</taxon>
        <taxon>Streptophyta</taxon>
        <taxon>Embryophyta</taxon>
        <taxon>Tracheophyta</taxon>
        <taxon>Spermatophyta</taxon>
        <taxon>Magnoliopsida</taxon>
        <taxon>eudicotyledons</taxon>
        <taxon>Gunneridae</taxon>
        <taxon>Pentapetalae</taxon>
        <taxon>asterids</taxon>
        <taxon>campanulids</taxon>
        <taxon>Asterales</taxon>
        <taxon>Asteraceae</taxon>
        <taxon>Asteroideae</taxon>
        <taxon>Heliantheae alliance</taxon>
        <taxon>Heliantheae</taxon>
        <taxon>Helianthus</taxon>
    </lineage>
</organism>
<evidence type="ECO:0000313" key="2">
    <source>
        <dbReference type="Proteomes" id="UP000215914"/>
    </source>
</evidence>
<dbReference type="Proteomes" id="UP000215914">
    <property type="component" value="Unassembled WGS sequence"/>
</dbReference>
<keyword evidence="2" id="KW-1185">Reference proteome</keyword>
<sequence>MTYQIWTSSFSKPLRPTILTLNLRDQAQLSFDLLFYIILALSLDTERTAPSSSTFQLYMAIGNCCRCLMKT</sequence>
<reference evidence="1" key="2">
    <citation type="submission" date="2020-06" db="EMBL/GenBank/DDBJ databases">
        <title>Helianthus annuus Genome sequencing and assembly Release 2.</title>
        <authorList>
            <person name="Gouzy J."/>
            <person name="Langlade N."/>
            <person name="Munos S."/>
        </authorList>
    </citation>
    <scope>NUCLEOTIDE SEQUENCE</scope>
    <source>
        <tissue evidence="1">Leaves</tissue>
    </source>
</reference>
<comment type="caution">
    <text evidence="1">The sequence shown here is derived from an EMBL/GenBank/DDBJ whole genome shotgun (WGS) entry which is preliminary data.</text>
</comment>
<dbReference type="Gramene" id="mRNA:HanXRQr2_Chr01g0000451">
    <property type="protein sequence ID" value="mRNA:HanXRQr2_Chr01g0000451"/>
    <property type="gene ID" value="HanXRQr2_Chr01g0000451"/>
</dbReference>
<dbReference type="EMBL" id="MNCJ02000316">
    <property type="protein sequence ID" value="KAF5820281.1"/>
    <property type="molecule type" value="Genomic_DNA"/>
</dbReference>
<protein>
    <submittedName>
        <fullName evidence="1">Uncharacterized protein</fullName>
    </submittedName>
</protein>
<accession>A0A9K3P1B5</accession>
<name>A0A9K3P1B5_HELAN</name>
<reference evidence="1" key="1">
    <citation type="journal article" date="2017" name="Nature">
        <title>The sunflower genome provides insights into oil metabolism, flowering and Asterid evolution.</title>
        <authorList>
            <person name="Badouin H."/>
            <person name="Gouzy J."/>
            <person name="Grassa C.J."/>
            <person name="Murat F."/>
            <person name="Staton S.E."/>
            <person name="Cottret L."/>
            <person name="Lelandais-Briere C."/>
            <person name="Owens G.L."/>
            <person name="Carrere S."/>
            <person name="Mayjonade B."/>
            <person name="Legrand L."/>
            <person name="Gill N."/>
            <person name="Kane N.C."/>
            <person name="Bowers J.E."/>
            <person name="Hubner S."/>
            <person name="Bellec A."/>
            <person name="Berard A."/>
            <person name="Berges H."/>
            <person name="Blanchet N."/>
            <person name="Boniface M.C."/>
            <person name="Brunel D."/>
            <person name="Catrice O."/>
            <person name="Chaidir N."/>
            <person name="Claudel C."/>
            <person name="Donnadieu C."/>
            <person name="Faraut T."/>
            <person name="Fievet G."/>
            <person name="Helmstetter N."/>
            <person name="King M."/>
            <person name="Knapp S.J."/>
            <person name="Lai Z."/>
            <person name="Le Paslier M.C."/>
            <person name="Lippi Y."/>
            <person name="Lorenzon L."/>
            <person name="Mandel J.R."/>
            <person name="Marage G."/>
            <person name="Marchand G."/>
            <person name="Marquand E."/>
            <person name="Bret-Mestries E."/>
            <person name="Morien E."/>
            <person name="Nambeesan S."/>
            <person name="Nguyen T."/>
            <person name="Pegot-Espagnet P."/>
            <person name="Pouilly N."/>
            <person name="Raftis F."/>
            <person name="Sallet E."/>
            <person name="Schiex T."/>
            <person name="Thomas J."/>
            <person name="Vandecasteele C."/>
            <person name="Vares D."/>
            <person name="Vear F."/>
            <person name="Vautrin S."/>
            <person name="Crespi M."/>
            <person name="Mangin B."/>
            <person name="Burke J.M."/>
            <person name="Salse J."/>
            <person name="Munos S."/>
            <person name="Vincourt P."/>
            <person name="Rieseberg L.H."/>
            <person name="Langlade N.B."/>
        </authorList>
    </citation>
    <scope>NUCLEOTIDE SEQUENCE</scope>
    <source>
        <tissue evidence="1">Leaves</tissue>
    </source>
</reference>
<gene>
    <name evidence="1" type="ORF">HanXRQr2_Chr01g0000451</name>
</gene>
<proteinExistence type="predicted"/>
<dbReference type="AlphaFoldDB" id="A0A9K3P1B5"/>
<evidence type="ECO:0000313" key="1">
    <source>
        <dbReference type="EMBL" id="KAF5820281.1"/>
    </source>
</evidence>